<sequence>MIVYLNGQFIEKEKAMISPFDHGYLYGLGIFETIPTYSGHPFLLDDHLERLNEGLKELRIRASITRKKALDIIQELCRRNGLPDSSVRLNVSAGLGEMGMQIEPYHRPTIFVFQRPFKRLHAMKEKEAVLLTLPRNTPETGKRLKSHHFLNNVAAKWEMGSNGEQEGIFLTKEGHLAEGIVSNFFWVKEGTIFTPCLQTGILDGVTRRFIMKLAERLHIPVQEGYFFPEELDHAEEIFLTNSIIEIAPVRKMGDRFYPGIRGKYVRTLWEEYQRYSSYLWSAKALSV</sequence>
<comment type="caution">
    <text evidence="12">The sequence shown here is derived from an EMBL/GenBank/DDBJ whole genome shotgun (WGS) entry which is preliminary data.</text>
</comment>
<evidence type="ECO:0000256" key="1">
    <source>
        <dbReference type="ARBA" id="ARBA00001933"/>
    </source>
</evidence>
<evidence type="ECO:0000256" key="6">
    <source>
        <dbReference type="ARBA" id="ARBA00023239"/>
    </source>
</evidence>
<protein>
    <recommendedName>
        <fullName evidence="8">aminodeoxychorismate lyase</fullName>
        <ecNumber evidence="8">4.1.3.38</ecNumber>
    </recommendedName>
</protein>
<comment type="cofactor">
    <cofactor evidence="1 11">
        <name>pyridoxal 5'-phosphate</name>
        <dbReference type="ChEBI" id="CHEBI:597326"/>
    </cofactor>
</comment>
<evidence type="ECO:0000256" key="10">
    <source>
        <dbReference type="RuleBase" id="RU004106"/>
    </source>
</evidence>
<evidence type="ECO:0000313" key="12">
    <source>
        <dbReference type="EMBL" id="EHL78927.1"/>
    </source>
</evidence>
<dbReference type="Gene3D" id="3.20.10.10">
    <property type="entry name" value="D-amino Acid Aminotransferase, subunit A, domain 2"/>
    <property type="match status" value="1"/>
</dbReference>
<dbReference type="InterPro" id="IPR050571">
    <property type="entry name" value="Class-IV_PLP-Dep_Aminotrnsfr"/>
</dbReference>
<evidence type="ECO:0000256" key="7">
    <source>
        <dbReference type="ARBA" id="ARBA00035633"/>
    </source>
</evidence>
<proteinExistence type="inferred from homology"/>
<evidence type="ECO:0000256" key="2">
    <source>
        <dbReference type="ARBA" id="ARBA00009320"/>
    </source>
</evidence>
<keyword evidence="5" id="KW-0289">Folate biosynthesis</keyword>
<dbReference type="GO" id="GO:0008652">
    <property type="term" value="P:amino acid biosynthetic process"/>
    <property type="evidence" value="ECO:0007669"/>
    <property type="project" value="UniProtKB-ARBA"/>
</dbReference>
<dbReference type="NCBIfam" id="NF005800">
    <property type="entry name" value="PRK07650.1"/>
    <property type="match status" value="1"/>
</dbReference>
<dbReference type="CDD" id="cd01559">
    <property type="entry name" value="ADCL_like"/>
    <property type="match status" value="1"/>
</dbReference>
<keyword evidence="4 11" id="KW-0663">Pyridoxal phosphate</keyword>
<name>G9QIV2_9BACI</name>
<dbReference type="HOGENOM" id="CLU_020844_2_0_9"/>
<dbReference type="Gene3D" id="3.30.470.10">
    <property type="match status" value="1"/>
</dbReference>
<dbReference type="GO" id="GO:0005829">
    <property type="term" value="C:cytosol"/>
    <property type="evidence" value="ECO:0007669"/>
    <property type="project" value="TreeGrafter"/>
</dbReference>
<evidence type="ECO:0000256" key="8">
    <source>
        <dbReference type="ARBA" id="ARBA00035676"/>
    </source>
</evidence>
<dbReference type="FunFam" id="3.20.10.10:FF:000002">
    <property type="entry name" value="D-alanine aminotransferase"/>
    <property type="match status" value="1"/>
</dbReference>
<dbReference type="GO" id="GO:0008696">
    <property type="term" value="F:4-amino-4-deoxychorismate lyase activity"/>
    <property type="evidence" value="ECO:0007669"/>
    <property type="project" value="UniProtKB-EC"/>
</dbReference>
<dbReference type="PANTHER" id="PTHR42743">
    <property type="entry name" value="AMINO-ACID AMINOTRANSFERASE"/>
    <property type="match status" value="1"/>
</dbReference>
<dbReference type="Pfam" id="PF01063">
    <property type="entry name" value="Aminotran_4"/>
    <property type="match status" value="1"/>
</dbReference>
<dbReference type="InterPro" id="IPR018300">
    <property type="entry name" value="Aminotrans_IV_CS"/>
</dbReference>
<dbReference type="InterPro" id="IPR043131">
    <property type="entry name" value="BCAT-like_N"/>
</dbReference>
<comment type="pathway">
    <text evidence="7">Cofactor biosynthesis; tetrahydrofolate biosynthesis; 4-aminobenzoate from chorismate: step 2/2.</text>
</comment>
<comment type="catalytic activity">
    <reaction evidence="9">
        <text>4-amino-4-deoxychorismate = 4-aminobenzoate + pyruvate + H(+)</text>
        <dbReference type="Rhea" id="RHEA:16201"/>
        <dbReference type="ChEBI" id="CHEBI:15361"/>
        <dbReference type="ChEBI" id="CHEBI:15378"/>
        <dbReference type="ChEBI" id="CHEBI:17836"/>
        <dbReference type="ChEBI" id="CHEBI:58406"/>
        <dbReference type="EC" id="4.1.3.38"/>
    </reaction>
</comment>
<dbReference type="Proteomes" id="UP000011747">
    <property type="component" value="Unassembled WGS sequence"/>
</dbReference>
<dbReference type="InterPro" id="IPR043132">
    <property type="entry name" value="BCAT-like_C"/>
</dbReference>
<keyword evidence="13" id="KW-1185">Reference proteome</keyword>
<dbReference type="PANTHER" id="PTHR42743:SF11">
    <property type="entry name" value="AMINODEOXYCHORISMATE LYASE"/>
    <property type="match status" value="1"/>
</dbReference>
<dbReference type="PROSITE" id="PS00770">
    <property type="entry name" value="AA_TRANSFER_CLASS_4"/>
    <property type="match status" value="1"/>
</dbReference>
<gene>
    <name evidence="12" type="ORF">HMPREF1015_02113</name>
</gene>
<dbReference type="RefSeq" id="WP_003353187.1">
    <property type="nucleotide sequence ID" value="NZ_JH414745.1"/>
</dbReference>
<evidence type="ECO:0000256" key="9">
    <source>
        <dbReference type="ARBA" id="ARBA00049529"/>
    </source>
</evidence>
<evidence type="ECO:0000256" key="11">
    <source>
        <dbReference type="RuleBase" id="RU004516"/>
    </source>
</evidence>
<dbReference type="EC" id="4.1.3.38" evidence="8"/>
<reference evidence="12 13" key="1">
    <citation type="submission" date="2011-09" db="EMBL/GenBank/DDBJ databases">
        <title>The Genome Sequence of Bacillus smithii 7_3_47FAA.</title>
        <authorList>
            <consortium name="The Broad Institute Genome Sequencing Platform"/>
            <person name="Earl A."/>
            <person name="Ward D."/>
            <person name="Feldgarden M."/>
            <person name="Gevers D."/>
            <person name="Daigneault M."/>
            <person name="Strauss J."/>
            <person name="Allen-Vercoe E."/>
            <person name="Young S.K."/>
            <person name="Zeng Q."/>
            <person name="Gargeya S."/>
            <person name="Fitzgerald M."/>
            <person name="Haas B."/>
            <person name="Abouelleil A."/>
            <person name="Alvarado L."/>
            <person name="Arachchi H.M."/>
            <person name="Berlin A."/>
            <person name="Brown A."/>
            <person name="Chapman S.B."/>
            <person name="Chen Z."/>
            <person name="Dunbar C."/>
            <person name="Freedman E."/>
            <person name="Gearin G."/>
            <person name="Goldberg J."/>
            <person name="Griggs A."/>
            <person name="Gujja S."/>
            <person name="Heiman D."/>
            <person name="Howarth C."/>
            <person name="Larson L."/>
            <person name="Lui A."/>
            <person name="MacDonald P.J.P."/>
            <person name="Montmayeur A."/>
            <person name="Murphy C."/>
            <person name="Neiman D."/>
            <person name="Pearson M."/>
            <person name="Priest M."/>
            <person name="Roberts A."/>
            <person name="Saif S."/>
            <person name="Shea T."/>
            <person name="Shenoy N."/>
            <person name="Sisk P."/>
            <person name="Stolte C."/>
            <person name="Sykes S."/>
            <person name="Wortman J."/>
            <person name="Nusbaum C."/>
            <person name="Birren B."/>
        </authorList>
    </citation>
    <scope>NUCLEOTIDE SEQUENCE [LARGE SCALE GENOMIC DNA]</scope>
    <source>
        <strain evidence="12 13">7_3_47FAA</strain>
    </source>
</reference>
<comment type="subunit">
    <text evidence="3">Homodimer.</text>
</comment>
<evidence type="ECO:0000256" key="3">
    <source>
        <dbReference type="ARBA" id="ARBA00011738"/>
    </source>
</evidence>
<accession>G9QIV2</accession>
<evidence type="ECO:0000256" key="4">
    <source>
        <dbReference type="ARBA" id="ARBA00022898"/>
    </source>
</evidence>
<dbReference type="SUPFAM" id="SSF56752">
    <property type="entry name" value="D-aminoacid aminotransferase-like PLP-dependent enzymes"/>
    <property type="match status" value="1"/>
</dbReference>
<comment type="similarity">
    <text evidence="2 10">Belongs to the class-IV pyridoxal-phosphate-dependent aminotransferase family.</text>
</comment>
<dbReference type="GO" id="GO:0030170">
    <property type="term" value="F:pyridoxal phosphate binding"/>
    <property type="evidence" value="ECO:0007669"/>
    <property type="project" value="InterPro"/>
</dbReference>
<dbReference type="AlphaFoldDB" id="G9QIV2"/>
<dbReference type="InterPro" id="IPR017824">
    <property type="entry name" value="Aminodeoxychorismate_lyase_IV"/>
</dbReference>
<dbReference type="GO" id="GO:0046656">
    <property type="term" value="P:folic acid biosynthetic process"/>
    <property type="evidence" value="ECO:0007669"/>
    <property type="project" value="UniProtKB-KW"/>
</dbReference>
<evidence type="ECO:0000256" key="5">
    <source>
        <dbReference type="ARBA" id="ARBA00022909"/>
    </source>
</evidence>
<evidence type="ECO:0000313" key="13">
    <source>
        <dbReference type="Proteomes" id="UP000011747"/>
    </source>
</evidence>
<dbReference type="PATRIC" id="fig|665952.3.peg.889"/>
<dbReference type="EMBL" id="ACWF01000047">
    <property type="protein sequence ID" value="EHL78927.1"/>
    <property type="molecule type" value="Genomic_DNA"/>
</dbReference>
<keyword evidence="6" id="KW-0456">Lyase</keyword>
<dbReference type="InterPro" id="IPR036038">
    <property type="entry name" value="Aminotransferase-like"/>
</dbReference>
<organism evidence="12 13">
    <name type="scientific">Bacillus smithii 7_3_47FAA</name>
    <dbReference type="NCBI Taxonomy" id="665952"/>
    <lineage>
        <taxon>Bacteria</taxon>
        <taxon>Bacillati</taxon>
        <taxon>Bacillota</taxon>
        <taxon>Bacilli</taxon>
        <taxon>Bacillales</taxon>
        <taxon>Bacillaceae</taxon>
        <taxon>Bacillus</taxon>
    </lineage>
</organism>
<dbReference type="InterPro" id="IPR001544">
    <property type="entry name" value="Aminotrans_IV"/>
</dbReference>